<dbReference type="InParanoid" id="A0A369J763"/>
<dbReference type="AlphaFoldDB" id="A0A369J763"/>
<evidence type="ECO:0000313" key="2">
    <source>
        <dbReference type="EMBL" id="RDB14696.1"/>
    </source>
</evidence>
<dbReference type="Proteomes" id="UP000076154">
    <property type="component" value="Unassembled WGS sequence"/>
</dbReference>
<gene>
    <name evidence="2" type="ORF">Hypma_016298</name>
</gene>
<keyword evidence="1" id="KW-0812">Transmembrane</keyword>
<dbReference type="EMBL" id="LUEZ02000096">
    <property type="protein sequence ID" value="RDB14696.1"/>
    <property type="molecule type" value="Genomic_DNA"/>
</dbReference>
<name>A0A369J763_HYPMA</name>
<reference evidence="2" key="1">
    <citation type="submission" date="2018-04" db="EMBL/GenBank/DDBJ databases">
        <title>Whole genome sequencing of Hypsizygus marmoreus.</title>
        <authorList>
            <person name="Choi I.-G."/>
            <person name="Min B."/>
            <person name="Kim J.-G."/>
            <person name="Kim S."/>
            <person name="Oh Y.-L."/>
            <person name="Kong W.-S."/>
            <person name="Park H."/>
            <person name="Jeong J."/>
            <person name="Song E.-S."/>
        </authorList>
    </citation>
    <scope>NUCLEOTIDE SEQUENCE [LARGE SCALE GENOMIC DNA]</scope>
    <source>
        <strain evidence="2">51987-8</strain>
    </source>
</reference>
<dbReference type="CDD" id="cd11296">
    <property type="entry name" value="O-FucT_like"/>
    <property type="match status" value="1"/>
</dbReference>
<evidence type="ECO:0000313" key="3">
    <source>
        <dbReference type="Proteomes" id="UP000076154"/>
    </source>
</evidence>
<evidence type="ECO:0000256" key="1">
    <source>
        <dbReference type="SAM" id="Phobius"/>
    </source>
</evidence>
<proteinExistence type="predicted"/>
<comment type="caution">
    <text evidence="2">The sequence shown here is derived from an EMBL/GenBank/DDBJ whole genome shotgun (WGS) entry which is preliminary data.</text>
</comment>
<accession>A0A369J763</accession>
<keyword evidence="1" id="KW-1133">Transmembrane helix</keyword>
<keyword evidence="3" id="KW-1185">Reference proteome</keyword>
<feature type="transmembrane region" description="Helical" evidence="1">
    <location>
        <begin position="24"/>
        <end position="44"/>
    </location>
</feature>
<organism evidence="2 3">
    <name type="scientific">Hypsizygus marmoreus</name>
    <name type="common">White beech mushroom</name>
    <name type="synonym">Agaricus marmoreus</name>
    <dbReference type="NCBI Taxonomy" id="39966"/>
    <lineage>
        <taxon>Eukaryota</taxon>
        <taxon>Fungi</taxon>
        <taxon>Dikarya</taxon>
        <taxon>Basidiomycota</taxon>
        <taxon>Agaricomycotina</taxon>
        <taxon>Agaricomycetes</taxon>
        <taxon>Agaricomycetidae</taxon>
        <taxon>Agaricales</taxon>
        <taxon>Tricholomatineae</taxon>
        <taxon>Lyophyllaceae</taxon>
        <taxon>Hypsizygus</taxon>
    </lineage>
</organism>
<protein>
    <submittedName>
        <fullName evidence="2">Uncharacterized protein</fullName>
    </submittedName>
</protein>
<keyword evidence="1" id="KW-0472">Membrane</keyword>
<sequence length="522" mass="59625">MLGFEIELSVAVFSLSDLAPNNQGAAPVLVLLATMSFSGFASVHKNTSLRSTLQRHRLQFIIGFVVSFILLLFVLSPAQTYQRFQSHPQSNPPQVYEETLSQPKVPPPTYENLRKWEQNLPQHNLELPFPEGKTGRYVKFSNQIVMLGWNNVLNEVLMNAHLAYASKRSYVFQDYVWKPEYYPWPKDQRLENPPRTPLSALIAGTVVGQPWDEGDDAPRSISDKWFDVVCPWNERKFIHTGDVKPVVAWKSGLEIFEHWAKLLGDAPERCIEVQASGDDKFPQTFDLWLWGSDRILPLWDSFSKSPTSRLLQTSPIVGAAVKRNEYLFLPRGPRPSYPVSPDPYSRMLAMHIRRGDFKGACLHLAKFNSTFYSWNLLPSLPDPLVFPSNIVWNTSEYQEAHLARCLPESDGILKKARVSRDEYVKASPGRRRALDIMYLLTNEKGKWIEKLKTELRKDGWNTIITSNDLELDSEGIDTGMAIDMDIARKAAVFVGNGWSSFTSNINHRRLVDGKEPLSIRFW</sequence>
<dbReference type="OrthoDB" id="2559662at2759"/>
<dbReference type="Gene3D" id="3.40.50.11350">
    <property type="match status" value="1"/>
</dbReference>
<feature type="transmembrane region" description="Helical" evidence="1">
    <location>
        <begin position="56"/>
        <end position="75"/>
    </location>
</feature>